<feature type="transmembrane region" description="Helical" evidence="9">
    <location>
        <begin position="100"/>
        <end position="119"/>
    </location>
</feature>
<evidence type="ECO:0000256" key="7">
    <source>
        <dbReference type="RuleBase" id="RU003346"/>
    </source>
</evidence>
<dbReference type="FunFam" id="1.20.1250.20:FF:000090">
    <property type="entry name" value="MFS sugar transporter, putative"/>
    <property type="match status" value="1"/>
</dbReference>
<keyword evidence="6 9" id="KW-0472">Membrane</keyword>
<evidence type="ECO:0000256" key="2">
    <source>
        <dbReference type="ARBA" id="ARBA00010992"/>
    </source>
</evidence>
<feature type="transmembrane region" description="Helical" evidence="9">
    <location>
        <begin position="317"/>
        <end position="334"/>
    </location>
</feature>
<evidence type="ECO:0000256" key="3">
    <source>
        <dbReference type="ARBA" id="ARBA00022448"/>
    </source>
</evidence>
<protein>
    <recommendedName>
        <fullName evidence="10">Major facilitator superfamily (MFS) profile domain-containing protein</fullName>
    </recommendedName>
</protein>
<evidence type="ECO:0000313" key="11">
    <source>
        <dbReference type="EMBL" id="OQD76990.1"/>
    </source>
</evidence>
<dbReference type="InterPro" id="IPR020846">
    <property type="entry name" value="MFS_dom"/>
</dbReference>
<organism evidence="11 12">
    <name type="scientific">Penicillium decumbens</name>
    <dbReference type="NCBI Taxonomy" id="69771"/>
    <lineage>
        <taxon>Eukaryota</taxon>
        <taxon>Fungi</taxon>
        <taxon>Dikarya</taxon>
        <taxon>Ascomycota</taxon>
        <taxon>Pezizomycotina</taxon>
        <taxon>Eurotiomycetes</taxon>
        <taxon>Eurotiomycetidae</taxon>
        <taxon>Eurotiales</taxon>
        <taxon>Aspergillaceae</taxon>
        <taxon>Penicillium</taxon>
    </lineage>
</organism>
<sequence>MGLKPYMGLRGNALLRAAVMLVVCPTFTCYGYNMSVAGGLLTLDSFNTQFPRMDTIHTKGALEQENSTIQGTVIALYTVGGIFGALSCVYLGDLLGRKKVIFFANLVGIIGAILMASSFDFAQFIVSRLVLGLGIGGYVATVPVWQSEISPAHKRGSNVVTDGIFVGVGVTVALWIDLGFYFVKNNSVSWRFPLAFQIVLSITAMVFITVLPESPRWLIKTGQHEKARHVMAALQDLDPLSPEITNSIDHIESALAVCGSSSWKDMFKNGEQRLFHRAYLAATGQMFQQMCGVNLITYYATTIFQQYLGLDAVKSRILAAAMGLMQPFGGFLAFHTIDRLGRRPLMLYSAGAMSICMALLAGCTSPSAANNTGALVVAVIALYCFQFIFTVGYSGLTFLYAAEMAPLQVRAAVSAVSTATVWVFNFLLAEVTPVGFSSINNRYYIVFVCVNACIVPAVYFFFPETKGCSLEEIDEIFVRSKSIWDPPRVAREMARERNVQVGQADCESSGSSGETNESKDDEFVKQELQS</sequence>
<comment type="caution">
    <text evidence="11">The sequence shown here is derived from an EMBL/GenBank/DDBJ whole genome shotgun (WGS) entry which is preliminary data.</text>
</comment>
<name>A0A1V6PIW8_PENDC</name>
<feature type="compositionally biased region" description="Basic and acidic residues" evidence="8">
    <location>
        <begin position="516"/>
        <end position="530"/>
    </location>
</feature>
<keyword evidence="3 7" id="KW-0813">Transport</keyword>
<evidence type="ECO:0000259" key="10">
    <source>
        <dbReference type="PROSITE" id="PS50850"/>
    </source>
</evidence>
<dbReference type="PANTHER" id="PTHR48022">
    <property type="entry name" value="PLASTIDIC GLUCOSE TRANSPORTER 4"/>
    <property type="match status" value="1"/>
</dbReference>
<evidence type="ECO:0000256" key="4">
    <source>
        <dbReference type="ARBA" id="ARBA00022692"/>
    </source>
</evidence>
<gene>
    <name evidence="11" type="ORF">PENDEC_c003G03646</name>
</gene>
<dbReference type="EMBL" id="MDYL01000003">
    <property type="protein sequence ID" value="OQD76990.1"/>
    <property type="molecule type" value="Genomic_DNA"/>
</dbReference>
<dbReference type="PANTHER" id="PTHR48022:SF45">
    <property type="entry name" value="MAJOR FACILITATOR SUPERFAMILY (MFS) PROFILE DOMAIN-CONTAINING PROTEIN-RELATED"/>
    <property type="match status" value="1"/>
</dbReference>
<feature type="transmembrane region" description="Helical" evidence="9">
    <location>
        <begin position="159"/>
        <end position="182"/>
    </location>
</feature>
<feature type="transmembrane region" description="Helical" evidence="9">
    <location>
        <begin position="278"/>
        <end position="297"/>
    </location>
</feature>
<feature type="transmembrane region" description="Helical" evidence="9">
    <location>
        <begin position="194"/>
        <end position="211"/>
    </location>
</feature>
<keyword evidence="12" id="KW-1185">Reference proteome</keyword>
<evidence type="ECO:0000256" key="8">
    <source>
        <dbReference type="SAM" id="MobiDB-lite"/>
    </source>
</evidence>
<feature type="transmembrane region" description="Helical" evidence="9">
    <location>
        <begin position="443"/>
        <end position="462"/>
    </location>
</feature>
<dbReference type="SUPFAM" id="SSF103473">
    <property type="entry name" value="MFS general substrate transporter"/>
    <property type="match status" value="1"/>
</dbReference>
<feature type="transmembrane region" description="Helical" evidence="9">
    <location>
        <begin position="374"/>
        <end position="399"/>
    </location>
</feature>
<feature type="region of interest" description="Disordered" evidence="8">
    <location>
        <begin position="496"/>
        <end position="530"/>
    </location>
</feature>
<keyword evidence="4 9" id="KW-0812">Transmembrane</keyword>
<dbReference type="Proteomes" id="UP000191522">
    <property type="component" value="Unassembled WGS sequence"/>
</dbReference>
<keyword evidence="5 9" id="KW-1133">Transmembrane helix</keyword>
<feature type="transmembrane region" description="Helical" evidence="9">
    <location>
        <begin position="346"/>
        <end position="368"/>
    </location>
</feature>
<dbReference type="GO" id="GO:0005351">
    <property type="term" value="F:carbohydrate:proton symporter activity"/>
    <property type="evidence" value="ECO:0007669"/>
    <property type="project" value="TreeGrafter"/>
</dbReference>
<comment type="subcellular location">
    <subcellularLocation>
        <location evidence="1">Membrane</location>
        <topology evidence="1">Multi-pass membrane protein</topology>
    </subcellularLocation>
</comment>
<dbReference type="Pfam" id="PF00083">
    <property type="entry name" value="Sugar_tr"/>
    <property type="match status" value="1"/>
</dbReference>
<feature type="transmembrane region" description="Helical" evidence="9">
    <location>
        <begin position="74"/>
        <end position="93"/>
    </location>
</feature>
<accession>A0A1V6PIW8</accession>
<dbReference type="PROSITE" id="PS50850">
    <property type="entry name" value="MFS"/>
    <property type="match status" value="1"/>
</dbReference>
<evidence type="ECO:0000256" key="9">
    <source>
        <dbReference type="SAM" id="Phobius"/>
    </source>
</evidence>
<evidence type="ECO:0000313" key="12">
    <source>
        <dbReference type="Proteomes" id="UP000191522"/>
    </source>
</evidence>
<evidence type="ECO:0000256" key="1">
    <source>
        <dbReference type="ARBA" id="ARBA00004141"/>
    </source>
</evidence>
<dbReference type="InterPro" id="IPR005828">
    <property type="entry name" value="MFS_sugar_transport-like"/>
</dbReference>
<dbReference type="OMA" id="GRFAYGI"/>
<evidence type="ECO:0000256" key="6">
    <source>
        <dbReference type="ARBA" id="ARBA00023136"/>
    </source>
</evidence>
<dbReference type="OrthoDB" id="6612291at2759"/>
<feature type="transmembrane region" description="Helical" evidence="9">
    <location>
        <begin position="125"/>
        <end position="147"/>
    </location>
</feature>
<dbReference type="Gene3D" id="1.20.1250.20">
    <property type="entry name" value="MFS general substrate transporter like domains"/>
    <property type="match status" value="1"/>
</dbReference>
<dbReference type="AlphaFoldDB" id="A0A1V6PIW8"/>
<dbReference type="PRINTS" id="PR00171">
    <property type="entry name" value="SUGRTRNSPORT"/>
</dbReference>
<dbReference type="InterPro" id="IPR003663">
    <property type="entry name" value="Sugar/inositol_transpt"/>
</dbReference>
<comment type="similarity">
    <text evidence="2 7">Belongs to the major facilitator superfamily. Sugar transporter (TC 2.A.1.1) family.</text>
</comment>
<dbReference type="GO" id="GO:0016020">
    <property type="term" value="C:membrane"/>
    <property type="evidence" value="ECO:0007669"/>
    <property type="project" value="UniProtKB-SubCell"/>
</dbReference>
<reference evidence="12" key="1">
    <citation type="journal article" date="2017" name="Nat. Microbiol.">
        <title>Global analysis of biosynthetic gene clusters reveals vast potential of secondary metabolite production in Penicillium species.</title>
        <authorList>
            <person name="Nielsen J.C."/>
            <person name="Grijseels S."/>
            <person name="Prigent S."/>
            <person name="Ji B."/>
            <person name="Dainat J."/>
            <person name="Nielsen K.F."/>
            <person name="Frisvad J.C."/>
            <person name="Workman M."/>
            <person name="Nielsen J."/>
        </authorList>
    </citation>
    <scope>NUCLEOTIDE SEQUENCE [LARGE SCALE GENOMIC DNA]</scope>
    <source>
        <strain evidence="12">IBT 11843</strain>
    </source>
</reference>
<dbReference type="STRING" id="69771.A0A1V6PIW8"/>
<dbReference type="InterPro" id="IPR050360">
    <property type="entry name" value="MFS_Sugar_Transporters"/>
</dbReference>
<evidence type="ECO:0000256" key="5">
    <source>
        <dbReference type="ARBA" id="ARBA00022989"/>
    </source>
</evidence>
<dbReference type="NCBIfam" id="TIGR00879">
    <property type="entry name" value="SP"/>
    <property type="match status" value="1"/>
</dbReference>
<feature type="transmembrane region" description="Helical" evidence="9">
    <location>
        <begin position="411"/>
        <end position="431"/>
    </location>
</feature>
<proteinExistence type="inferred from homology"/>
<feature type="domain" description="Major facilitator superfamily (MFS) profile" evidence="10">
    <location>
        <begin position="19"/>
        <end position="466"/>
    </location>
</feature>
<dbReference type="InterPro" id="IPR036259">
    <property type="entry name" value="MFS_trans_sf"/>
</dbReference>
<feature type="transmembrane region" description="Helical" evidence="9">
    <location>
        <begin position="12"/>
        <end position="33"/>
    </location>
</feature>